<dbReference type="InterPro" id="IPR015500">
    <property type="entry name" value="Peptidase_S8_subtilisin-rel"/>
</dbReference>
<evidence type="ECO:0000256" key="10">
    <source>
        <dbReference type="SAM" id="MobiDB-lite"/>
    </source>
</evidence>
<dbReference type="GO" id="GO:0004252">
    <property type="term" value="F:serine-type endopeptidase activity"/>
    <property type="evidence" value="ECO:0007669"/>
    <property type="project" value="InterPro"/>
</dbReference>
<gene>
    <name evidence="13" type="ORF">Sjap_012065</name>
</gene>
<comment type="caution">
    <text evidence="13">The sequence shown here is derived from an EMBL/GenBank/DDBJ whole genome shotgun (WGS) entry which is preliminary data.</text>
</comment>
<dbReference type="Pfam" id="PF00082">
    <property type="entry name" value="Peptidase_S8"/>
    <property type="match status" value="2"/>
</dbReference>
<dbReference type="PROSITE" id="PS51892">
    <property type="entry name" value="SUBTILASE"/>
    <property type="match status" value="2"/>
</dbReference>
<dbReference type="EMBL" id="JBBNAE010000004">
    <property type="protein sequence ID" value="KAK9131578.1"/>
    <property type="molecule type" value="Genomic_DNA"/>
</dbReference>
<evidence type="ECO:0000313" key="14">
    <source>
        <dbReference type="Proteomes" id="UP001417504"/>
    </source>
</evidence>
<dbReference type="Proteomes" id="UP001417504">
    <property type="component" value="Unassembled WGS sequence"/>
</dbReference>
<keyword evidence="7" id="KW-0720">Serine protease</keyword>
<evidence type="ECO:0000313" key="13">
    <source>
        <dbReference type="EMBL" id="KAK9131578.1"/>
    </source>
</evidence>
<dbReference type="InterPro" id="IPR037045">
    <property type="entry name" value="S8pro/Inhibitor_I9_sf"/>
</dbReference>
<keyword evidence="4" id="KW-0645">Protease</keyword>
<dbReference type="PANTHER" id="PTHR10795">
    <property type="entry name" value="PROPROTEIN CONVERTASE SUBTILISIN/KEXIN"/>
    <property type="match status" value="1"/>
</dbReference>
<feature type="domain" description="Peptidase S8/S53" evidence="11">
    <location>
        <begin position="618"/>
        <end position="747"/>
    </location>
</feature>
<dbReference type="GO" id="GO:0005576">
    <property type="term" value="C:extracellular region"/>
    <property type="evidence" value="ECO:0007669"/>
    <property type="project" value="UniProtKB-SubCell"/>
</dbReference>
<feature type="region of interest" description="Disordered" evidence="10">
    <location>
        <begin position="1"/>
        <end position="83"/>
    </location>
</feature>
<organism evidence="13 14">
    <name type="scientific">Stephania japonica</name>
    <dbReference type="NCBI Taxonomy" id="461633"/>
    <lineage>
        <taxon>Eukaryota</taxon>
        <taxon>Viridiplantae</taxon>
        <taxon>Streptophyta</taxon>
        <taxon>Embryophyta</taxon>
        <taxon>Tracheophyta</taxon>
        <taxon>Spermatophyta</taxon>
        <taxon>Magnoliopsida</taxon>
        <taxon>Ranunculales</taxon>
        <taxon>Menispermaceae</taxon>
        <taxon>Menispermoideae</taxon>
        <taxon>Cissampelideae</taxon>
        <taxon>Stephania</taxon>
    </lineage>
</organism>
<comment type="caution">
    <text evidence="9">Lacks conserved residue(s) required for the propagation of feature annotation.</text>
</comment>
<keyword evidence="6" id="KW-0378">Hydrolase</keyword>
<keyword evidence="5" id="KW-0732">Signal</keyword>
<evidence type="ECO:0000256" key="8">
    <source>
        <dbReference type="ARBA" id="ARBA00023180"/>
    </source>
</evidence>
<keyword evidence="3" id="KW-0964">Secreted</keyword>
<dbReference type="Gene3D" id="3.40.50.200">
    <property type="entry name" value="Peptidase S8/S53 domain"/>
    <property type="match status" value="5"/>
</dbReference>
<name>A0AAP0JCQ2_9MAGN</name>
<accession>A0AAP0JCQ2</accession>
<reference evidence="13 14" key="1">
    <citation type="submission" date="2024-01" db="EMBL/GenBank/DDBJ databases">
        <title>Genome assemblies of Stephania.</title>
        <authorList>
            <person name="Yang L."/>
        </authorList>
    </citation>
    <scope>NUCLEOTIDE SEQUENCE [LARGE SCALE GENOMIC DNA]</scope>
    <source>
        <strain evidence="13">QJT</strain>
        <tissue evidence="13">Leaf</tissue>
    </source>
</reference>
<evidence type="ECO:0000259" key="11">
    <source>
        <dbReference type="Pfam" id="PF00082"/>
    </source>
</evidence>
<evidence type="ECO:0000256" key="4">
    <source>
        <dbReference type="ARBA" id="ARBA00022670"/>
    </source>
</evidence>
<dbReference type="InterPro" id="IPR045051">
    <property type="entry name" value="SBT"/>
</dbReference>
<evidence type="ECO:0000256" key="5">
    <source>
        <dbReference type="ARBA" id="ARBA00022729"/>
    </source>
</evidence>
<dbReference type="SUPFAM" id="SSF52743">
    <property type="entry name" value="Subtilisin-like"/>
    <property type="match status" value="2"/>
</dbReference>
<dbReference type="InterPro" id="IPR000209">
    <property type="entry name" value="Peptidase_S8/S53_dom"/>
</dbReference>
<dbReference type="GO" id="GO:0006508">
    <property type="term" value="P:proteolysis"/>
    <property type="evidence" value="ECO:0007669"/>
    <property type="project" value="UniProtKB-KW"/>
</dbReference>
<dbReference type="FunFam" id="3.40.50.200:FF:000006">
    <property type="entry name" value="Subtilisin-like protease SBT1.5"/>
    <property type="match status" value="1"/>
</dbReference>
<dbReference type="FunFam" id="3.30.70.80:FF:000003">
    <property type="entry name" value="Subtilisin-like protease SBT1.9"/>
    <property type="match status" value="1"/>
</dbReference>
<evidence type="ECO:0000256" key="2">
    <source>
        <dbReference type="ARBA" id="ARBA00011073"/>
    </source>
</evidence>
<comment type="subcellular location">
    <subcellularLocation>
        <location evidence="1">Secreted</location>
    </subcellularLocation>
</comment>
<dbReference type="AlphaFoldDB" id="A0AAP0JCQ2"/>
<dbReference type="Gene3D" id="3.50.30.30">
    <property type="match status" value="1"/>
</dbReference>
<dbReference type="InterPro" id="IPR036852">
    <property type="entry name" value="Peptidase_S8/S53_dom_sf"/>
</dbReference>
<evidence type="ECO:0000256" key="9">
    <source>
        <dbReference type="PROSITE-ProRule" id="PRU01240"/>
    </source>
</evidence>
<proteinExistence type="inferred from homology"/>
<dbReference type="PRINTS" id="PR00723">
    <property type="entry name" value="SUBTILISIN"/>
</dbReference>
<evidence type="ECO:0000256" key="3">
    <source>
        <dbReference type="ARBA" id="ARBA00022525"/>
    </source>
</evidence>
<feature type="domain" description="Peptidase S8/S53" evidence="11">
    <location>
        <begin position="192"/>
        <end position="486"/>
    </location>
</feature>
<evidence type="ECO:0000256" key="1">
    <source>
        <dbReference type="ARBA" id="ARBA00004613"/>
    </source>
</evidence>
<evidence type="ECO:0000256" key="6">
    <source>
        <dbReference type="ARBA" id="ARBA00022801"/>
    </source>
</evidence>
<feature type="domain" description="Inhibitor I9" evidence="12">
    <location>
        <begin position="93"/>
        <end position="168"/>
    </location>
</feature>
<dbReference type="InterPro" id="IPR010259">
    <property type="entry name" value="S8pro/Inhibitor_I9"/>
</dbReference>
<protein>
    <submittedName>
        <fullName evidence="13">Uncharacterized protein</fullName>
    </submittedName>
</protein>
<evidence type="ECO:0000256" key="7">
    <source>
        <dbReference type="ARBA" id="ARBA00022825"/>
    </source>
</evidence>
<keyword evidence="14" id="KW-1185">Reference proteome</keyword>
<dbReference type="Pfam" id="PF05922">
    <property type="entry name" value="Inhibitor_I9"/>
    <property type="match status" value="1"/>
</dbReference>
<evidence type="ECO:0000259" key="12">
    <source>
        <dbReference type="Pfam" id="PF05922"/>
    </source>
</evidence>
<dbReference type="Gene3D" id="3.30.70.80">
    <property type="entry name" value="Peptidase S8 propeptide/proteinase inhibitor I9"/>
    <property type="match status" value="1"/>
</dbReference>
<sequence length="847" mass="92283">MDEEDKRKGVEGRVKKKRGREDGEKKKERRKREQLEGEETKEKEEEEVKLGFSGEGVGADGKDNTGPQTRSGEGVCSVARKATPSSMVEERRTYIIHMDKSWMPVPFTTHHHRYTSTLASLGGIAPTHLYTYNHVMNGFSAVLTESQLDQLEKIPGYIASHLERFGQLHTTHTTNFVGLKKFAGLWPKGGFGDDMIIGIMDTGIWPESESFKDHGMPPVPKQWRGTCEKGTDFNSSHYNRKLIGARSFSKGLKQLGIKISRVAKANYFGYAEGTSVGVAPLARFAMYKVLFLNDTYESASSDTLAGIDLTIEDGVDLMSMSLAFIETPYWENSISLGAFAALEKGIFVSCAGTVDRGFTASVTLGKGVATIEGKSVYLENLLATMGTKPAPQVAYFSSRWPARQSPWILKPDILALGVEILATWVPNRGFTPLGNDYLLTDFEIVSGTSMSSLHMVGITALLKSAHRDWSSAAIRSAMMTKADIVDNSNGRFIDMTNGTSGTPLDLRAGPVNPNNALDPGLVYDMQVEDYINFIYLKSVYRAVIQAPSGMKVVVEPMTISFGSKYNKVNFSVIVEIDLGLFVVESDYIGNYGYLSWKLIGTRSFSKGLKQVGLTIGSDDYDSPRDYFGHGSHTSSTAARSQVIDAQYFGYAKGIAMGMATRARLAMYKVVFSNDTLESATRNTLAGMNQAIVDGVDLMSLSLGFGFDPFFHNPISLGAFAAVEKGIFVACSAANNGLDAYNIMNGAPWITTVWAGTLNKEYSALLTLGKGISTIKGTSVYPVNLYISVGTIALLKSTQRDWSPAAIRSAMMTTADVTDNTNGLILDITTGKPETPLDYGAIRPGSDL</sequence>
<keyword evidence="8" id="KW-0325">Glycoprotein</keyword>
<feature type="compositionally biased region" description="Basic and acidic residues" evidence="10">
    <location>
        <begin position="1"/>
        <end position="49"/>
    </location>
</feature>
<comment type="similarity">
    <text evidence="2 9">Belongs to the peptidase S8 family.</text>
</comment>